<sequence length="277" mass="29698">MTLKTIAAVFTSVEPPEPLCRAAATLARLRDAHLLGVAVSSDPRYYPALGSYMAGEVIAQITRQQDTRADEIRAAFDAAVKAEDVRGEWRFVRSGIQTVAERILESGRAADLVLLARPTEYVHQIDDVHEQVIRGLGRPVLLVPPSETLEHVGQSALIGWSRTREAARAAFDAVPLLDPGAEVTLLNVGARSAHDLADGPMNEVAAALARHGLTVTVTHREPDGEGAAAIILREAREIGASFIATGAFGHSRAYDFVVGAVTRELLSDCPLPVLFSK</sequence>
<dbReference type="SUPFAM" id="SSF52402">
    <property type="entry name" value="Adenine nucleotide alpha hydrolases-like"/>
    <property type="match status" value="2"/>
</dbReference>
<gene>
    <name evidence="2" type="ORF">ROJ8625_01990</name>
</gene>
<dbReference type="InterPro" id="IPR006016">
    <property type="entry name" value="UspA"/>
</dbReference>
<evidence type="ECO:0000313" key="2">
    <source>
        <dbReference type="EMBL" id="SLN41595.1"/>
    </source>
</evidence>
<dbReference type="Gene3D" id="3.40.50.12370">
    <property type="match status" value="1"/>
</dbReference>
<dbReference type="EMBL" id="FWFK01000003">
    <property type="protein sequence ID" value="SLN41595.1"/>
    <property type="molecule type" value="Genomic_DNA"/>
</dbReference>
<dbReference type="RefSeq" id="WP_085791698.1">
    <property type="nucleotide sequence ID" value="NZ_FWFK01000003.1"/>
</dbReference>
<dbReference type="Proteomes" id="UP000193570">
    <property type="component" value="Unassembled WGS sequence"/>
</dbReference>
<dbReference type="OrthoDB" id="9804721at2"/>
<accession>A0A1X6Z5K2</accession>
<keyword evidence="3" id="KW-1185">Reference proteome</keyword>
<dbReference type="Pfam" id="PF00582">
    <property type="entry name" value="Usp"/>
    <property type="match status" value="1"/>
</dbReference>
<evidence type="ECO:0000259" key="1">
    <source>
        <dbReference type="Pfam" id="PF00582"/>
    </source>
</evidence>
<evidence type="ECO:0000313" key="3">
    <source>
        <dbReference type="Proteomes" id="UP000193570"/>
    </source>
</evidence>
<dbReference type="AlphaFoldDB" id="A0A1X6Z5K2"/>
<reference evidence="2 3" key="1">
    <citation type="submission" date="2017-03" db="EMBL/GenBank/DDBJ databases">
        <authorList>
            <person name="Afonso C.L."/>
            <person name="Miller P.J."/>
            <person name="Scott M.A."/>
            <person name="Spackman E."/>
            <person name="Goraichik I."/>
            <person name="Dimitrov K.M."/>
            <person name="Suarez D.L."/>
            <person name="Swayne D.E."/>
        </authorList>
    </citation>
    <scope>NUCLEOTIDE SEQUENCE [LARGE SCALE GENOMIC DNA]</scope>
    <source>
        <strain evidence="2 3">CECT 8625</strain>
    </source>
</reference>
<organism evidence="2 3">
    <name type="scientific">Roseivivax jejudonensis</name>
    <dbReference type="NCBI Taxonomy" id="1529041"/>
    <lineage>
        <taxon>Bacteria</taxon>
        <taxon>Pseudomonadati</taxon>
        <taxon>Pseudomonadota</taxon>
        <taxon>Alphaproteobacteria</taxon>
        <taxon>Rhodobacterales</taxon>
        <taxon>Roseobacteraceae</taxon>
        <taxon>Roseivivax</taxon>
    </lineage>
</organism>
<proteinExistence type="predicted"/>
<protein>
    <submittedName>
        <fullName evidence="2">Universal stress protein family protein</fullName>
    </submittedName>
</protein>
<name>A0A1X6Z5K2_9RHOB</name>
<feature type="domain" description="UspA" evidence="1">
    <location>
        <begin position="166"/>
        <end position="275"/>
    </location>
</feature>
<dbReference type="CDD" id="cd00293">
    <property type="entry name" value="USP-like"/>
    <property type="match status" value="1"/>
</dbReference>